<proteinExistence type="predicted"/>
<dbReference type="KEGG" id="cgc:Cyagr_1080"/>
<reference evidence="2" key="1">
    <citation type="journal article" date="2013" name="Proc. Natl. Acad. Sci. U.S.A.">
        <title>Improving the coverage of the cyanobacterial phylum using diversity-driven genome sequencing.</title>
        <authorList>
            <person name="Shih P.M."/>
            <person name="Wu D."/>
            <person name="Latifi A."/>
            <person name="Axen S.D."/>
            <person name="Fewer D.P."/>
            <person name="Talla E."/>
            <person name="Calteau A."/>
            <person name="Cai F."/>
            <person name="Tandeau de Marsac N."/>
            <person name="Rippka R."/>
            <person name="Herdman M."/>
            <person name="Sivonen K."/>
            <person name="Coursin T."/>
            <person name="Laurent T."/>
            <person name="Goodwin L."/>
            <person name="Nolan M."/>
            <person name="Davenport K.W."/>
            <person name="Han C.S."/>
            <person name="Rubin E.M."/>
            <person name="Eisen J.A."/>
            <person name="Woyke T."/>
            <person name="Gugger M."/>
            <person name="Kerfeld C.A."/>
        </authorList>
    </citation>
    <scope>NUCLEOTIDE SEQUENCE [LARGE SCALE GENOMIC DNA]</scope>
    <source>
        <strain evidence="2">ATCC 27147 / PCC 6307</strain>
    </source>
</reference>
<accession>K9P6B1</accession>
<dbReference type="RefSeq" id="WP_015108715.1">
    <property type="nucleotide sequence ID" value="NC_019675.1"/>
</dbReference>
<gene>
    <name evidence="1" type="ordered locus">Cyagr_1080</name>
</gene>
<dbReference type="AlphaFoldDB" id="K9P6B1"/>
<dbReference type="STRING" id="292564.Cyagr_1080"/>
<dbReference type="eggNOG" id="ENOG50336AD">
    <property type="taxonomic scope" value="Bacteria"/>
</dbReference>
<dbReference type="HOGENOM" id="CLU_2057492_0_0_3"/>
<evidence type="ECO:0000313" key="1">
    <source>
        <dbReference type="EMBL" id="AFY28261.1"/>
    </source>
</evidence>
<name>K9P6B1_CYAGP</name>
<dbReference type="Proteomes" id="UP000010388">
    <property type="component" value="Chromosome"/>
</dbReference>
<sequence length="119" mass="12475">MPIRPMARLGVALGVTGGAAMGVAAGVTVGATVGLTGGLLTAAPVRAQSPVVNLVAKKVIDRYQKSTCDQLWAARSERRGSQEQRVLDMLNDDPQLRQGFIDQVAGPVMNKLFACGMLP</sequence>
<evidence type="ECO:0000313" key="2">
    <source>
        <dbReference type="Proteomes" id="UP000010388"/>
    </source>
</evidence>
<dbReference type="EMBL" id="CP003495">
    <property type="protein sequence ID" value="AFY28261.1"/>
    <property type="molecule type" value="Genomic_DNA"/>
</dbReference>
<protein>
    <submittedName>
        <fullName evidence="1">Uncharacterized protein</fullName>
    </submittedName>
</protein>
<organism evidence="1 2">
    <name type="scientific">Cyanobium gracile (strain ATCC 27147 / PCC 6307)</name>
    <dbReference type="NCBI Taxonomy" id="292564"/>
    <lineage>
        <taxon>Bacteria</taxon>
        <taxon>Bacillati</taxon>
        <taxon>Cyanobacteriota</taxon>
        <taxon>Cyanophyceae</taxon>
        <taxon>Synechococcales</taxon>
        <taxon>Prochlorococcaceae</taxon>
        <taxon>Cyanobium</taxon>
    </lineage>
</organism>